<dbReference type="KEGG" id="nneo:PQG83_12000"/>
<gene>
    <name evidence="4" type="ORF">PQG83_12000</name>
</gene>
<dbReference type="Gene3D" id="3.40.50.300">
    <property type="entry name" value="P-loop containing nucleotide triphosphate hydrolases"/>
    <property type="match status" value="1"/>
</dbReference>
<accession>A0AA96GLH8</accession>
<dbReference type="InterPro" id="IPR049052">
    <property type="entry name" value="nSTAND1"/>
</dbReference>
<dbReference type="InterPro" id="IPR051043">
    <property type="entry name" value="Sulfatase_Mod_Factor_Kinase"/>
</dbReference>
<dbReference type="InterPro" id="IPR042095">
    <property type="entry name" value="SUMF_sf"/>
</dbReference>
<dbReference type="RefSeq" id="WP_312741277.1">
    <property type="nucleotide sequence ID" value="NZ_CP116968.1"/>
</dbReference>
<dbReference type="Pfam" id="PF20690">
    <property type="entry name" value="bDLD3"/>
    <property type="match status" value="1"/>
</dbReference>
<dbReference type="InterPro" id="IPR016187">
    <property type="entry name" value="CTDL_fold"/>
</dbReference>
<proteinExistence type="predicted"/>
<dbReference type="AlphaFoldDB" id="A0AA96GLH8"/>
<dbReference type="GO" id="GO:0120147">
    <property type="term" value="F:formylglycine-generating oxidase activity"/>
    <property type="evidence" value="ECO:0007669"/>
    <property type="project" value="TreeGrafter"/>
</dbReference>
<feature type="domain" description="Novel STAND NTPase 1" evidence="3">
    <location>
        <begin position="94"/>
        <end position="486"/>
    </location>
</feature>
<dbReference type="InterPro" id="IPR048915">
    <property type="entry name" value="bDLD3"/>
</dbReference>
<feature type="domain" description="Bacterial Death-like" evidence="2">
    <location>
        <begin position="6"/>
        <end position="72"/>
    </location>
</feature>
<evidence type="ECO:0000313" key="4">
    <source>
        <dbReference type="EMBL" id="WNM60484.1"/>
    </source>
</evidence>
<evidence type="ECO:0000259" key="1">
    <source>
        <dbReference type="Pfam" id="PF03781"/>
    </source>
</evidence>
<sequence length="792" mass="90027">MAQYSGKQKLKFCECLGDDWWKVAAYLDIPSDTQRTFPQGNEPRRIWEWAEVRNQLHQLPDALRHIDREDIVLQVFEPPAPPKTPQQVTWKGSPYPGLCHFTEAQAPIFFGRARETRALLDKLSKNPFLAIVGASGSGKSSLIAAGVIPRLEEIAGGFQWECVRFTPGIFEDPFMALASRLDQRLVEHGQRDKDIAVKLRARGDLTEYADRILKGRPEGKLFLFIDQFEELFTRTKPEHHHQFLAMLEKATKIPQLCTVITLRADFYPHCLKHRSLETLLNDGMFSLAAPDKRALYVMITGPASLAGVSFDEGLPWRILEDTGDEPGALALMAFALAELYRACQPSTIMTDSAYDSFGGVRGAIAKRADTAYGELDQDTRTAFGNVFKELVEVDPECGVPTRKRAPSRRFIDSPAANALVNTFTQARLFVGSDAPGGEEVVEVAHEALLTNWPRLHEWIEARFDDFRLLRQVRLDAAEWERQGRPDANLWRHERLKPVHHMRERLQPELTDPEKAFIRSEADRLLENIDNPATTPQQRAIIGDRLADIGDHREGVGLNADGLPVLKWCEVPPGKITLEDNGGTFTVKEFAISRYPITWVQYRSFLEAQDGYRWKKWWKGLAGREQEPGNQYRTRDNHPAENVSWYDAMVFCRWLSHRVGYEIRLPTEWEWQQAATGGQSANHYPWGKDWYPEFANTFESGLSRTTAVGLYPQGQSSMGALDMSGNVWEWCLNESENPKKEMNSATENSRVLRGGSWLNHQLDALATSRFCARPDYRNNRLGFRVVRSSPISS</sequence>
<evidence type="ECO:0000259" key="2">
    <source>
        <dbReference type="Pfam" id="PF20690"/>
    </source>
</evidence>
<feature type="domain" description="Sulfatase-modifying factor enzyme-like" evidence="1">
    <location>
        <begin position="583"/>
        <end position="786"/>
    </location>
</feature>
<dbReference type="PANTHER" id="PTHR23150:SF19">
    <property type="entry name" value="FORMYLGLYCINE-GENERATING ENZYME"/>
    <property type="match status" value="1"/>
</dbReference>
<organism evidence="4 5">
    <name type="scientific">Candidatus Nitrospira neomarina</name>
    <dbReference type="NCBI Taxonomy" id="3020899"/>
    <lineage>
        <taxon>Bacteria</taxon>
        <taxon>Pseudomonadati</taxon>
        <taxon>Nitrospirota</taxon>
        <taxon>Nitrospiria</taxon>
        <taxon>Nitrospirales</taxon>
        <taxon>Nitrospiraceae</taxon>
        <taxon>Nitrospira</taxon>
    </lineage>
</organism>
<dbReference type="Pfam" id="PF20703">
    <property type="entry name" value="nSTAND1"/>
    <property type="match status" value="1"/>
</dbReference>
<protein>
    <submittedName>
        <fullName evidence="4">SUMF1/EgtB/PvdO family nonheme iron enzyme</fullName>
    </submittedName>
</protein>
<name>A0AA96GLH8_9BACT</name>
<dbReference type="SUPFAM" id="SSF56436">
    <property type="entry name" value="C-type lectin-like"/>
    <property type="match status" value="1"/>
</dbReference>
<dbReference type="PANTHER" id="PTHR23150">
    <property type="entry name" value="SULFATASE MODIFYING FACTOR 1, 2"/>
    <property type="match status" value="1"/>
</dbReference>
<dbReference type="SUPFAM" id="SSF52540">
    <property type="entry name" value="P-loop containing nucleoside triphosphate hydrolases"/>
    <property type="match status" value="1"/>
</dbReference>
<dbReference type="EMBL" id="CP116968">
    <property type="protein sequence ID" value="WNM60484.1"/>
    <property type="molecule type" value="Genomic_DNA"/>
</dbReference>
<dbReference type="Proteomes" id="UP001302494">
    <property type="component" value="Chromosome"/>
</dbReference>
<keyword evidence="5" id="KW-1185">Reference proteome</keyword>
<dbReference type="Gene3D" id="3.90.1580.10">
    <property type="entry name" value="paralog of FGE (formylglycine-generating enzyme)"/>
    <property type="match status" value="1"/>
</dbReference>
<dbReference type="InterPro" id="IPR027417">
    <property type="entry name" value="P-loop_NTPase"/>
</dbReference>
<evidence type="ECO:0000313" key="5">
    <source>
        <dbReference type="Proteomes" id="UP001302494"/>
    </source>
</evidence>
<dbReference type="Pfam" id="PF03781">
    <property type="entry name" value="FGE-sulfatase"/>
    <property type="match status" value="1"/>
</dbReference>
<dbReference type="InterPro" id="IPR005532">
    <property type="entry name" value="SUMF_dom"/>
</dbReference>
<reference evidence="4 5" key="1">
    <citation type="submission" date="2023-01" db="EMBL/GenBank/DDBJ databases">
        <title>Cultivation and genomic characterization of new, ubiquitous marine nitrite-oxidizing bacteria from the Nitrospirales.</title>
        <authorList>
            <person name="Mueller A.J."/>
            <person name="Daebeler A."/>
            <person name="Herbold C.W."/>
            <person name="Kirkegaard R.H."/>
            <person name="Daims H."/>
        </authorList>
    </citation>
    <scope>NUCLEOTIDE SEQUENCE [LARGE SCALE GENOMIC DNA]</scope>
    <source>
        <strain evidence="4 5">DK</strain>
    </source>
</reference>
<evidence type="ECO:0000259" key="3">
    <source>
        <dbReference type="Pfam" id="PF20703"/>
    </source>
</evidence>